<dbReference type="RefSeq" id="WP_229748064.1">
    <property type="nucleotide sequence ID" value="NZ_BMGJ01000003.1"/>
</dbReference>
<dbReference type="SUPFAM" id="SSF52821">
    <property type="entry name" value="Rhodanese/Cell cycle control phosphatase"/>
    <property type="match status" value="1"/>
</dbReference>
<dbReference type="InterPro" id="IPR050229">
    <property type="entry name" value="GlpE_sulfurtransferase"/>
</dbReference>
<dbReference type="InterPro" id="IPR036873">
    <property type="entry name" value="Rhodanese-like_dom_sf"/>
</dbReference>
<dbReference type="Pfam" id="PF00581">
    <property type="entry name" value="Rhodanese"/>
    <property type="match status" value="1"/>
</dbReference>
<evidence type="ECO:0000313" key="2">
    <source>
        <dbReference type="EMBL" id="GGD56022.1"/>
    </source>
</evidence>
<dbReference type="CDD" id="cd00158">
    <property type="entry name" value="RHOD"/>
    <property type="match status" value="1"/>
</dbReference>
<gene>
    <name evidence="2" type="ORF">GCM10011357_09500</name>
</gene>
<organism evidence="2 3">
    <name type="scientific">Lacimicrobium alkaliphilum</name>
    <dbReference type="NCBI Taxonomy" id="1526571"/>
    <lineage>
        <taxon>Bacteria</taxon>
        <taxon>Pseudomonadati</taxon>
        <taxon>Pseudomonadota</taxon>
        <taxon>Gammaproteobacteria</taxon>
        <taxon>Alteromonadales</taxon>
        <taxon>Alteromonadaceae</taxon>
        <taxon>Lacimicrobium</taxon>
    </lineage>
</organism>
<keyword evidence="3" id="KW-1185">Reference proteome</keyword>
<dbReference type="Gene3D" id="3.40.250.10">
    <property type="entry name" value="Rhodanese-like domain"/>
    <property type="match status" value="1"/>
</dbReference>
<dbReference type="PROSITE" id="PS50206">
    <property type="entry name" value="RHODANESE_3"/>
    <property type="match status" value="1"/>
</dbReference>
<reference evidence="3" key="1">
    <citation type="journal article" date="2019" name="Int. J. Syst. Evol. Microbiol.">
        <title>The Global Catalogue of Microorganisms (GCM) 10K type strain sequencing project: providing services to taxonomists for standard genome sequencing and annotation.</title>
        <authorList>
            <consortium name="The Broad Institute Genomics Platform"/>
            <consortium name="The Broad Institute Genome Sequencing Center for Infectious Disease"/>
            <person name="Wu L."/>
            <person name="Ma J."/>
        </authorList>
    </citation>
    <scope>NUCLEOTIDE SEQUENCE [LARGE SCALE GENOMIC DNA]</scope>
    <source>
        <strain evidence="3">CGMCC 1.12923</strain>
    </source>
</reference>
<dbReference type="SMART" id="SM00450">
    <property type="entry name" value="RHOD"/>
    <property type="match status" value="1"/>
</dbReference>
<dbReference type="PANTHER" id="PTHR43031">
    <property type="entry name" value="FAD-DEPENDENT OXIDOREDUCTASE"/>
    <property type="match status" value="1"/>
</dbReference>
<sequence length="129" mass="14282">MIKTAPQLVAEAKAGIKEVPIKELEQQLAHQIVIIDVREPQEYAQGFVPGAVNLPRGILETSLTELPQVKGAESPLEELAQRELYLYCRSGARSALATESLMRMGFDKVYSVDGGFEAWKKADLRIETP</sequence>
<evidence type="ECO:0000259" key="1">
    <source>
        <dbReference type="PROSITE" id="PS50206"/>
    </source>
</evidence>
<name>A0ABQ1R681_9ALTE</name>
<evidence type="ECO:0000313" key="3">
    <source>
        <dbReference type="Proteomes" id="UP000614272"/>
    </source>
</evidence>
<dbReference type="EMBL" id="BMGJ01000003">
    <property type="protein sequence ID" value="GGD56022.1"/>
    <property type="molecule type" value="Genomic_DNA"/>
</dbReference>
<comment type="caution">
    <text evidence="2">The sequence shown here is derived from an EMBL/GenBank/DDBJ whole genome shotgun (WGS) entry which is preliminary data.</text>
</comment>
<proteinExistence type="predicted"/>
<dbReference type="Proteomes" id="UP000614272">
    <property type="component" value="Unassembled WGS sequence"/>
</dbReference>
<protein>
    <submittedName>
        <fullName evidence="2">Sulfurtransferase</fullName>
    </submittedName>
</protein>
<accession>A0ABQ1R681</accession>
<feature type="domain" description="Rhodanese" evidence="1">
    <location>
        <begin position="28"/>
        <end position="128"/>
    </location>
</feature>
<dbReference type="PANTHER" id="PTHR43031:SF1">
    <property type="entry name" value="PYRIDINE NUCLEOTIDE-DISULPHIDE OXIDOREDUCTASE"/>
    <property type="match status" value="1"/>
</dbReference>
<dbReference type="InterPro" id="IPR001763">
    <property type="entry name" value="Rhodanese-like_dom"/>
</dbReference>